<feature type="region of interest" description="Disordered" evidence="4">
    <location>
        <begin position="1"/>
        <end position="30"/>
    </location>
</feature>
<dbReference type="AlphaFoldDB" id="A0A371NVQ5"/>
<dbReference type="PANTHER" id="PTHR37419:SF1">
    <property type="entry name" value="SERINE_THREONINE-PROTEIN KINASE TOXIN HIPA"/>
    <property type="match status" value="1"/>
</dbReference>
<feature type="domain" description="HipA-like C-terminal" evidence="5">
    <location>
        <begin position="20"/>
        <end position="232"/>
    </location>
</feature>
<comment type="caution">
    <text evidence="6">The sequence shown here is derived from an EMBL/GenBank/DDBJ whole genome shotgun (WGS) entry which is preliminary data.</text>
</comment>
<sequence>MRPSLRCSPRQSRSTATGGLKPSSTDQPLPDMDIAEAITLEAARRLGLRVASTSSWQASDAGLSALVVERYDRRYDDAGSVRRLHQEDLTQALSVPPEKKYQDQGGPGVGKVGELIRQRIPTRDQHRVGLAFFEGFVFNIATLGTDAHAKNYSLLLDQDRVELAPLYDLVSAALYYDEKKDSRMLRPSMWVDGERTFERTTPENLAREGIRLGLTRDDADAAISRILAGASAALTGAAASAGRDDMADAAERNLERFSPARFAT</sequence>
<feature type="compositionally biased region" description="Polar residues" evidence="4">
    <location>
        <begin position="9"/>
        <end position="27"/>
    </location>
</feature>
<evidence type="ECO:0000313" key="6">
    <source>
        <dbReference type="EMBL" id="REJ06762.1"/>
    </source>
</evidence>
<protein>
    <submittedName>
        <fullName evidence="6">Type II toxin-antitoxin system HipA family toxin</fullName>
    </submittedName>
</protein>
<dbReference type="GO" id="GO:0004674">
    <property type="term" value="F:protein serine/threonine kinase activity"/>
    <property type="evidence" value="ECO:0007669"/>
    <property type="project" value="TreeGrafter"/>
</dbReference>
<gene>
    <name evidence="6" type="ORF">DY023_05265</name>
</gene>
<keyword evidence="7" id="KW-1185">Reference proteome</keyword>
<dbReference type="Gene3D" id="1.10.1070.20">
    <property type="match status" value="1"/>
</dbReference>
<evidence type="ECO:0000256" key="1">
    <source>
        <dbReference type="ARBA" id="ARBA00010164"/>
    </source>
</evidence>
<dbReference type="OrthoDB" id="3182374at2"/>
<dbReference type="Pfam" id="PF07804">
    <property type="entry name" value="HipA_C"/>
    <property type="match status" value="1"/>
</dbReference>
<evidence type="ECO:0000256" key="3">
    <source>
        <dbReference type="ARBA" id="ARBA00022777"/>
    </source>
</evidence>
<comment type="similarity">
    <text evidence="1">Belongs to the HipA Ser/Thr kinase family.</text>
</comment>
<dbReference type="PANTHER" id="PTHR37419">
    <property type="entry name" value="SERINE/THREONINE-PROTEIN KINASE TOXIN HIPA"/>
    <property type="match status" value="1"/>
</dbReference>
<evidence type="ECO:0000256" key="4">
    <source>
        <dbReference type="SAM" id="MobiDB-lite"/>
    </source>
</evidence>
<name>A0A371NVQ5_9MICO</name>
<dbReference type="InterPro" id="IPR012893">
    <property type="entry name" value="HipA-like_C"/>
</dbReference>
<evidence type="ECO:0000313" key="7">
    <source>
        <dbReference type="Proteomes" id="UP000262172"/>
    </source>
</evidence>
<evidence type="ECO:0000256" key="2">
    <source>
        <dbReference type="ARBA" id="ARBA00022679"/>
    </source>
</evidence>
<reference evidence="6 7" key="1">
    <citation type="submission" date="2018-08" db="EMBL/GenBank/DDBJ databases">
        <title>Isolation, diversity and antifungal activity of Actinobacteria from cow dung.</title>
        <authorList>
            <person name="Ling L."/>
        </authorList>
    </citation>
    <scope>NUCLEOTIDE SEQUENCE [LARGE SCALE GENOMIC DNA]</scope>
    <source>
        <strain evidence="6 7">NEAU-LLE</strain>
    </source>
</reference>
<dbReference type="GO" id="GO:0005829">
    <property type="term" value="C:cytosol"/>
    <property type="evidence" value="ECO:0007669"/>
    <property type="project" value="TreeGrafter"/>
</dbReference>
<accession>A0A371NVQ5</accession>
<organism evidence="6 7">
    <name type="scientific">Microbacterium bovistercoris</name>
    <dbReference type="NCBI Taxonomy" id="2293570"/>
    <lineage>
        <taxon>Bacteria</taxon>
        <taxon>Bacillati</taxon>
        <taxon>Actinomycetota</taxon>
        <taxon>Actinomycetes</taxon>
        <taxon>Micrococcales</taxon>
        <taxon>Microbacteriaceae</taxon>
        <taxon>Microbacterium</taxon>
    </lineage>
</organism>
<keyword evidence="2" id="KW-0808">Transferase</keyword>
<evidence type="ECO:0000259" key="5">
    <source>
        <dbReference type="Pfam" id="PF07804"/>
    </source>
</evidence>
<dbReference type="EMBL" id="QUAB01000032">
    <property type="protein sequence ID" value="REJ06762.1"/>
    <property type="molecule type" value="Genomic_DNA"/>
</dbReference>
<dbReference type="InterPro" id="IPR052028">
    <property type="entry name" value="HipA_Ser/Thr_kinase"/>
</dbReference>
<proteinExistence type="inferred from homology"/>
<dbReference type="Proteomes" id="UP000262172">
    <property type="component" value="Unassembled WGS sequence"/>
</dbReference>
<keyword evidence="3" id="KW-0418">Kinase</keyword>